<evidence type="ECO:0000313" key="9">
    <source>
        <dbReference type="Proteomes" id="UP000286402"/>
    </source>
</evidence>
<gene>
    <name evidence="8" type="ORF">BCY89_20665</name>
</gene>
<sequence length="462" mass="53362">MNLEMKKTKKHFCFLTIYLALFVTFHTSCNKYLDIQSNKNQVVPEDLTDLQQILDGSQNINFNFCSIGEVSADNYFLKQKVFDGLNEVGRKFYTWENPVYNFNNDWAKAYITVYNCNLVLDKIKEIKRAEANKNDWDNVKGSALYYRASQYLSLVWTYSKAYQDDTSAKDLGIVLRSTSDFNVKSERATVLKTYRVIVDDLLAAADILPDKAIHVMRPSKITAYAGLARAYHSMAKYDSAYYYADKVLSVNKELMDYNNTAEVKILASYPFTRFNKETLGYFELVTINAQIGVNNANIDSTLYQSYHVNDLRKQAFFKMNTDGYVSFKGSYAGSANLFGGPAVDEMFLIRAECAVRKGSIREGMDDMDYLLSRRYKIGSYIPAHFEVQDEALDFVLQERRKELLFRGLRWMDLKRLNEEGREIQLKRNMNGKEYMLKPRDNKYALPLPEDVIMATGMLQNPI</sequence>
<dbReference type="EMBL" id="MCAQ01000030">
    <property type="protein sequence ID" value="RKF30213.1"/>
    <property type="molecule type" value="Genomic_DNA"/>
</dbReference>
<evidence type="ECO:0000256" key="2">
    <source>
        <dbReference type="ARBA" id="ARBA00006275"/>
    </source>
</evidence>
<dbReference type="Pfam" id="PF14322">
    <property type="entry name" value="SusD-like_3"/>
    <property type="match status" value="1"/>
</dbReference>
<dbReference type="Proteomes" id="UP000286402">
    <property type="component" value="Unassembled WGS sequence"/>
</dbReference>
<accession>A0A420FB63</accession>
<evidence type="ECO:0000259" key="6">
    <source>
        <dbReference type="Pfam" id="PF07980"/>
    </source>
</evidence>
<evidence type="ECO:0000313" key="8">
    <source>
        <dbReference type="EMBL" id="RKF30213.1"/>
    </source>
</evidence>
<keyword evidence="3" id="KW-0732">Signal</keyword>
<dbReference type="InterPro" id="IPR012944">
    <property type="entry name" value="SusD_RagB_dom"/>
</dbReference>
<evidence type="ECO:0000259" key="7">
    <source>
        <dbReference type="Pfam" id="PF14322"/>
    </source>
</evidence>
<keyword evidence="5" id="KW-0998">Cell outer membrane</keyword>
<reference evidence="8 9" key="1">
    <citation type="submission" date="2016-07" db="EMBL/GenBank/DDBJ databases">
        <title>Genome analysis of Sphingobacterium siyangense T12B17.</title>
        <authorList>
            <person name="Xu D."/>
            <person name="Su Y."/>
            <person name="Zheng S."/>
        </authorList>
    </citation>
    <scope>NUCLEOTIDE SEQUENCE [LARGE SCALE GENOMIC DNA]</scope>
    <source>
        <strain evidence="8 9">T12B17</strain>
    </source>
</reference>
<evidence type="ECO:0000256" key="1">
    <source>
        <dbReference type="ARBA" id="ARBA00004442"/>
    </source>
</evidence>
<dbReference type="SUPFAM" id="SSF48452">
    <property type="entry name" value="TPR-like"/>
    <property type="match status" value="1"/>
</dbReference>
<dbReference type="Gene3D" id="1.25.40.390">
    <property type="match status" value="1"/>
</dbReference>
<dbReference type="InterPro" id="IPR033985">
    <property type="entry name" value="SusD-like_N"/>
</dbReference>
<dbReference type="InterPro" id="IPR011990">
    <property type="entry name" value="TPR-like_helical_dom_sf"/>
</dbReference>
<feature type="domain" description="RagB/SusD" evidence="6">
    <location>
        <begin position="345"/>
        <end position="461"/>
    </location>
</feature>
<dbReference type="Pfam" id="PF07980">
    <property type="entry name" value="SusD_RagB"/>
    <property type="match status" value="1"/>
</dbReference>
<keyword evidence="4" id="KW-0472">Membrane</keyword>
<evidence type="ECO:0000256" key="3">
    <source>
        <dbReference type="ARBA" id="ARBA00022729"/>
    </source>
</evidence>
<organism evidence="8 9">
    <name type="scientific">Sphingobacterium siyangense</name>
    <dbReference type="NCBI Taxonomy" id="459529"/>
    <lineage>
        <taxon>Bacteria</taxon>
        <taxon>Pseudomonadati</taxon>
        <taxon>Bacteroidota</taxon>
        <taxon>Sphingobacteriia</taxon>
        <taxon>Sphingobacteriales</taxon>
        <taxon>Sphingobacteriaceae</taxon>
        <taxon>Sphingobacterium</taxon>
    </lineage>
</organism>
<proteinExistence type="inferred from homology"/>
<feature type="domain" description="SusD-like N-terminal" evidence="7">
    <location>
        <begin position="31"/>
        <end position="231"/>
    </location>
</feature>
<protein>
    <submittedName>
        <fullName evidence="8">Uncharacterized protein</fullName>
    </submittedName>
</protein>
<keyword evidence="9" id="KW-1185">Reference proteome</keyword>
<comment type="subcellular location">
    <subcellularLocation>
        <location evidence="1">Cell outer membrane</location>
    </subcellularLocation>
</comment>
<dbReference type="GO" id="GO:0009279">
    <property type="term" value="C:cell outer membrane"/>
    <property type="evidence" value="ECO:0007669"/>
    <property type="project" value="UniProtKB-SubCell"/>
</dbReference>
<comment type="similarity">
    <text evidence="2">Belongs to the SusD family.</text>
</comment>
<evidence type="ECO:0000256" key="4">
    <source>
        <dbReference type="ARBA" id="ARBA00023136"/>
    </source>
</evidence>
<comment type="caution">
    <text evidence="8">The sequence shown here is derived from an EMBL/GenBank/DDBJ whole genome shotgun (WGS) entry which is preliminary data.</text>
</comment>
<name>A0A420FB63_9SPHI</name>
<dbReference type="AlphaFoldDB" id="A0A420FB63"/>
<evidence type="ECO:0000256" key="5">
    <source>
        <dbReference type="ARBA" id="ARBA00023237"/>
    </source>
</evidence>